<dbReference type="EMBL" id="VSSQ01045893">
    <property type="protein sequence ID" value="MPM99821.1"/>
    <property type="molecule type" value="Genomic_DNA"/>
</dbReference>
<name>A0A645EEW4_9ZZZZ</name>
<proteinExistence type="predicted"/>
<reference evidence="1" key="1">
    <citation type="submission" date="2019-08" db="EMBL/GenBank/DDBJ databases">
        <authorList>
            <person name="Kucharzyk K."/>
            <person name="Murdoch R.W."/>
            <person name="Higgins S."/>
            <person name="Loffler F."/>
        </authorList>
    </citation>
    <scope>NUCLEOTIDE SEQUENCE</scope>
</reference>
<sequence length="65" mass="7349">MRKDGIILEHHADVAQRGIEVVDAGIVKIEVSAFDGVKARYHAQQRCFSAAGRSQQREKLAFFHR</sequence>
<comment type="caution">
    <text evidence="1">The sequence shown here is derived from an EMBL/GenBank/DDBJ whole genome shotgun (WGS) entry which is preliminary data.</text>
</comment>
<dbReference type="AlphaFoldDB" id="A0A645EEW4"/>
<evidence type="ECO:0000313" key="1">
    <source>
        <dbReference type="EMBL" id="MPM99821.1"/>
    </source>
</evidence>
<protein>
    <submittedName>
        <fullName evidence="1">Uncharacterized protein</fullName>
    </submittedName>
</protein>
<organism evidence="1">
    <name type="scientific">bioreactor metagenome</name>
    <dbReference type="NCBI Taxonomy" id="1076179"/>
    <lineage>
        <taxon>unclassified sequences</taxon>
        <taxon>metagenomes</taxon>
        <taxon>ecological metagenomes</taxon>
    </lineage>
</organism>
<gene>
    <name evidence="1" type="ORF">SDC9_147016</name>
</gene>
<accession>A0A645EEW4</accession>
<dbReference type="AntiFam" id="ANF00095">
    <property type="entry name" value="Shadow ORF (opposite ABC transporters)"/>
</dbReference>